<keyword evidence="14" id="KW-0408">Iron</keyword>
<keyword evidence="20" id="KW-0472">Membrane</keyword>
<dbReference type="CDD" id="cd16917">
    <property type="entry name" value="HATPase_UhpB-NarQ-NarX-like"/>
    <property type="match status" value="1"/>
</dbReference>
<evidence type="ECO:0000256" key="13">
    <source>
        <dbReference type="ARBA" id="ARBA00022840"/>
    </source>
</evidence>
<keyword evidence="20" id="KW-1133">Transmembrane helix</keyword>
<dbReference type="SUPFAM" id="SSF55874">
    <property type="entry name" value="ATPase domain of HSP90 chaperone/DNA topoisomerase II/histidine kinase"/>
    <property type="match status" value="1"/>
</dbReference>
<keyword evidence="16" id="KW-0411">Iron-sulfur</keyword>
<sequence length="380" mass="42328">MIVSLKDTLKANWQDVIYKTVPVGFIFGVLFSTVSFFASFGFTNIQLLFLPFLTGVFSGIGAIIALAATNILTEKTTLGKTTIQVLSFVLAATTNTVLVLIIFFNQEIMSIRFEAFFGILFGLGLGAIYAMYSYKVGQMQERMEFLEALAEKNKQLQEASRKLAITDERNRMGRELHDSVSQGLHGLVFTLHSLRNVLQEPNERITSILNHMEATANSTLDELRTMIEELKPSLLAEQGLTKALTVMTDLFSQRHQIPINLDIQTPDNLSAEVELAIYRITQESLTNIERHANAEHISLTLAIENYDTLLLLQISDDGSGFNVEQYTPNSLRQQFPSSHKGKGSGNGLLNIRQRIEETGGTLKIVSKINYGTTIIAKFPL</sequence>
<evidence type="ECO:0000256" key="19">
    <source>
        <dbReference type="SAM" id="Coils"/>
    </source>
</evidence>
<keyword evidence="23" id="KW-1185">Reference proteome</keyword>
<dbReference type="GO" id="GO:0005737">
    <property type="term" value="C:cytoplasm"/>
    <property type="evidence" value="ECO:0007669"/>
    <property type="project" value="UniProtKB-SubCell"/>
</dbReference>
<evidence type="ECO:0000256" key="15">
    <source>
        <dbReference type="ARBA" id="ARBA00023012"/>
    </source>
</evidence>
<evidence type="ECO:0000256" key="4">
    <source>
        <dbReference type="ARBA" id="ARBA00012438"/>
    </source>
</evidence>
<dbReference type="PRINTS" id="PR00344">
    <property type="entry name" value="BCTRLSENSOR"/>
</dbReference>
<dbReference type="InterPro" id="IPR003594">
    <property type="entry name" value="HATPase_dom"/>
</dbReference>
<comment type="caution">
    <text evidence="22">The sequence shown here is derived from an EMBL/GenBank/DDBJ whole genome shotgun (WGS) entry which is preliminary data.</text>
</comment>
<evidence type="ECO:0000256" key="17">
    <source>
        <dbReference type="ARBA" id="ARBA00024827"/>
    </source>
</evidence>
<dbReference type="GO" id="GO:0046872">
    <property type="term" value="F:metal ion binding"/>
    <property type="evidence" value="ECO:0007669"/>
    <property type="project" value="UniProtKB-KW"/>
</dbReference>
<evidence type="ECO:0000256" key="3">
    <source>
        <dbReference type="ARBA" id="ARBA00004496"/>
    </source>
</evidence>
<protein>
    <recommendedName>
        <fullName evidence="5">Oxygen sensor histidine kinase NreB</fullName>
        <ecNumber evidence="4">2.7.13.3</ecNumber>
    </recommendedName>
    <alternativeName>
        <fullName evidence="18">Nitrogen regulation protein B</fullName>
    </alternativeName>
</protein>
<dbReference type="InterPro" id="IPR050482">
    <property type="entry name" value="Sensor_HK_TwoCompSys"/>
</dbReference>
<dbReference type="GO" id="GO:0046983">
    <property type="term" value="F:protein dimerization activity"/>
    <property type="evidence" value="ECO:0007669"/>
    <property type="project" value="InterPro"/>
</dbReference>
<dbReference type="Pfam" id="PF02518">
    <property type="entry name" value="HATPase_c"/>
    <property type="match status" value="1"/>
</dbReference>
<evidence type="ECO:0000256" key="20">
    <source>
        <dbReference type="SAM" id="Phobius"/>
    </source>
</evidence>
<keyword evidence="10" id="KW-0479">Metal-binding</keyword>
<evidence type="ECO:0000259" key="21">
    <source>
        <dbReference type="PROSITE" id="PS50109"/>
    </source>
</evidence>
<evidence type="ECO:0000256" key="11">
    <source>
        <dbReference type="ARBA" id="ARBA00022741"/>
    </source>
</evidence>
<keyword evidence="20" id="KW-0812">Transmembrane</keyword>
<dbReference type="OrthoDB" id="9760839at2"/>
<dbReference type="GO" id="GO:0005524">
    <property type="term" value="F:ATP binding"/>
    <property type="evidence" value="ECO:0007669"/>
    <property type="project" value="UniProtKB-KW"/>
</dbReference>
<feature type="transmembrane region" description="Helical" evidence="20">
    <location>
        <begin position="48"/>
        <end position="73"/>
    </location>
</feature>
<name>A0A1E5G2Y6_9FIRM</name>
<evidence type="ECO:0000256" key="7">
    <source>
        <dbReference type="ARBA" id="ARBA00022490"/>
    </source>
</evidence>
<dbReference type="InterPro" id="IPR004358">
    <property type="entry name" value="Sig_transdc_His_kin-like_C"/>
</dbReference>
<dbReference type="GO" id="GO:0000155">
    <property type="term" value="F:phosphorelay sensor kinase activity"/>
    <property type="evidence" value="ECO:0007669"/>
    <property type="project" value="InterPro"/>
</dbReference>
<comment type="function">
    <text evidence="17">Member of the two-component regulatory system NreB/NreC involved in the control of dissimilatory nitrate/nitrite reduction in response to oxygen. NreB functions as a direct oxygen sensor histidine kinase which is autophosphorylated, in the absence of oxygen, probably at the conserved histidine residue, and transfers its phosphate group probably to a conserved aspartate residue of NreC. NreB/NreC activates the expression of the nitrate (narGHJI) and nitrite (nir) reductase operons, as well as the putative nitrate transporter gene narT.</text>
</comment>
<keyword evidence="7" id="KW-0963">Cytoplasm</keyword>
<dbReference type="Pfam" id="PF07730">
    <property type="entry name" value="HisKA_3"/>
    <property type="match status" value="1"/>
</dbReference>
<reference evidence="22 23" key="1">
    <citation type="submission" date="2016-09" db="EMBL/GenBank/DDBJ databases">
        <title>Draft genome sequence for the type strain of Desulfuribacillus alkaliarsenatis AHT28, an obligately anaerobic, sulfidogenic bacterium isolated from Russian soda lake sediments.</title>
        <authorList>
            <person name="Abin C.A."/>
            <person name="Hollibaugh J.T."/>
        </authorList>
    </citation>
    <scope>NUCLEOTIDE SEQUENCE [LARGE SCALE GENOMIC DNA]</scope>
    <source>
        <strain evidence="22 23">AHT28</strain>
    </source>
</reference>
<evidence type="ECO:0000256" key="2">
    <source>
        <dbReference type="ARBA" id="ARBA00001966"/>
    </source>
</evidence>
<dbReference type="STRING" id="766136.BHF68_04295"/>
<evidence type="ECO:0000256" key="18">
    <source>
        <dbReference type="ARBA" id="ARBA00030800"/>
    </source>
</evidence>
<organism evidence="22 23">
    <name type="scientific">Desulfuribacillus alkaliarsenatis</name>
    <dbReference type="NCBI Taxonomy" id="766136"/>
    <lineage>
        <taxon>Bacteria</taxon>
        <taxon>Bacillati</taxon>
        <taxon>Bacillota</taxon>
        <taxon>Desulfuribacillia</taxon>
        <taxon>Desulfuribacillales</taxon>
        <taxon>Desulfuribacillaceae</taxon>
        <taxon>Desulfuribacillus</taxon>
    </lineage>
</organism>
<keyword evidence="13" id="KW-0067">ATP-binding</keyword>
<evidence type="ECO:0000256" key="9">
    <source>
        <dbReference type="ARBA" id="ARBA00022679"/>
    </source>
</evidence>
<evidence type="ECO:0000256" key="10">
    <source>
        <dbReference type="ARBA" id="ARBA00022723"/>
    </source>
</evidence>
<evidence type="ECO:0000256" key="5">
    <source>
        <dbReference type="ARBA" id="ARBA00017322"/>
    </source>
</evidence>
<dbReference type="GO" id="GO:0051539">
    <property type="term" value="F:4 iron, 4 sulfur cluster binding"/>
    <property type="evidence" value="ECO:0007669"/>
    <property type="project" value="UniProtKB-KW"/>
</dbReference>
<dbReference type="PANTHER" id="PTHR24421:SF10">
    <property type="entry name" value="NITRATE_NITRITE SENSOR PROTEIN NARQ"/>
    <property type="match status" value="1"/>
</dbReference>
<dbReference type="Proteomes" id="UP000094296">
    <property type="component" value="Unassembled WGS sequence"/>
</dbReference>
<comment type="cofactor">
    <cofactor evidence="2">
        <name>[4Fe-4S] cluster</name>
        <dbReference type="ChEBI" id="CHEBI:49883"/>
    </cofactor>
</comment>
<feature type="transmembrane region" description="Helical" evidence="20">
    <location>
        <begin position="21"/>
        <end position="42"/>
    </location>
</feature>
<dbReference type="AlphaFoldDB" id="A0A1E5G2Y6"/>
<accession>A0A1E5G2Y6</accession>
<evidence type="ECO:0000313" key="23">
    <source>
        <dbReference type="Proteomes" id="UP000094296"/>
    </source>
</evidence>
<evidence type="ECO:0000313" key="22">
    <source>
        <dbReference type="EMBL" id="OEF97436.1"/>
    </source>
</evidence>
<keyword evidence="19" id="KW-0175">Coiled coil</keyword>
<dbReference type="InterPro" id="IPR036890">
    <property type="entry name" value="HATPase_C_sf"/>
</dbReference>
<evidence type="ECO:0000256" key="16">
    <source>
        <dbReference type="ARBA" id="ARBA00023014"/>
    </source>
</evidence>
<evidence type="ECO:0000256" key="1">
    <source>
        <dbReference type="ARBA" id="ARBA00000085"/>
    </source>
</evidence>
<evidence type="ECO:0000256" key="12">
    <source>
        <dbReference type="ARBA" id="ARBA00022777"/>
    </source>
</evidence>
<dbReference type="RefSeq" id="WP_069642834.1">
    <property type="nucleotide sequence ID" value="NZ_MIJE01000011.1"/>
</dbReference>
<comment type="subcellular location">
    <subcellularLocation>
        <location evidence="3">Cytoplasm</location>
    </subcellularLocation>
</comment>
<keyword evidence="9" id="KW-0808">Transferase</keyword>
<keyword evidence="15" id="KW-0902">Two-component regulatory system</keyword>
<keyword evidence="6" id="KW-0004">4Fe-4S</keyword>
<dbReference type="GO" id="GO:0016020">
    <property type="term" value="C:membrane"/>
    <property type="evidence" value="ECO:0007669"/>
    <property type="project" value="InterPro"/>
</dbReference>
<evidence type="ECO:0000256" key="14">
    <source>
        <dbReference type="ARBA" id="ARBA00023004"/>
    </source>
</evidence>
<dbReference type="PROSITE" id="PS50109">
    <property type="entry name" value="HIS_KIN"/>
    <property type="match status" value="1"/>
</dbReference>
<keyword evidence="8" id="KW-0597">Phosphoprotein</keyword>
<proteinExistence type="predicted"/>
<dbReference type="EMBL" id="MIJE01000011">
    <property type="protein sequence ID" value="OEF97436.1"/>
    <property type="molecule type" value="Genomic_DNA"/>
</dbReference>
<gene>
    <name evidence="22" type="ORF">BHF68_04295</name>
</gene>
<comment type="catalytic activity">
    <reaction evidence="1">
        <text>ATP + protein L-histidine = ADP + protein N-phospho-L-histidine.</text>
        <dbReference type="EC" id="2.7.13.3"/>
    </reaction>
</comment>
<evidence type="ECO:0000256" key="8">
    <source>
        <dbReference type="ARBA" id="ARBA00022553"/>
    </source>
</evidence>
<feature type="domain" description="Histidine kinase" evidence="21">
    <location>
        <begin position="179"/>
        <end position="380"/>
    </location>
</feature>
<feature type="coiled-coil region" evidence="19">
    <location>
        <begin position="142"/>
        <end position="169"/>
    </location>
</feature>
<feature type="transmembrane region" description="Helical" evidence="20">
    <location>
        <begin position="116"/>
        <end position="134"/>
    </location>
</feature>
<evidence type="ECO:0000256" key="6">
    <source>
        <dbReference type="ARBA" id="ARBA00022485"/>
    </source>
</evidence>
<dbReference type="EC" id="2.7.13.3" evidence="4"/>
<dbReference type="PANTHER" id="PTHR24421">
    <property type="entry name" value="NITRATE/NITRITE SENSOR PROTEIN NARX-RELATED"/>
    <property type="match status" value="1"/>
</dbReference>
<dbReference type="Gene3D" id="1.20.5.1930">
    <property type="match status" value="1"/>
</dbReference>
<keyword evidence="11" id="KW-0547">Nucleotide-binding</keyword>
<feature type="transmembrane region" description="Helical" evidence="20">
    <location>
        <begin position="85"/>
        <end position="104"/>
    </location>
</feature>
<dbReference type="InterPro" id="IPR005467">
    <property type="entry name" value="His_kinase_dom"/>
</dbReference>
<keyword evidence="12" id="KW-0418">Kinase</keyword>
<dbReference type="Gene3D" id="3.30.565.10">
    <property type="entry name" value="Histidine kinase-like ATPase, C-terminal domain"/>
    <property type="match status" value="1"/>
</dbReference>
<dbReference type="InterPro" id="IPR011712">
    <property type="entry name" value="Sig_transdc_His_kin_sub3_dim/P"/>
</dbReference>